<name>A0A0B2UUI7_TOXCA</name>
<keyword evidence="8" id="KW-1185">Reference proteome</keyword>
<dbReference type="Proteomes" id="UP000031036">
    <property type="component" value="Unassembled WGS sequence"/>
</dbReference>
<evidence type="ECO:0000256" key="2">
    <source>
        <dbReference type="ARBA" id="ARBA00022771"/>
    </source>
</evidence>
<feature type="compositionally biased region" description="Low complexity" evidence="5">
    <location>
        <begin position="381"/>
        <end position="391"/>
    </location>
</feature>
<evidence type="ECO:0000256" key="3">
    <source>
        <dbReference type="ARBA" id="ARBA00022833"/>
    </source>
</evidence>
<gene>
    <name evidence="7" type="ORF">Tcan_07535</name>
</gene>
<feature type="region of interest" description="Disordered" evidence="5">
    <location>
        <begin position="1"/>
        <end position="39"/>
    </location>
</feature>
<accession>A0A0B2UUI7</accession>
<comment type="caution">
    <text evidence="7">The sequence shown here is derived from an EMBL/GenBank/DDBJ whole genome shotgun (WGS) entry which is preliminary data.</text>
</comment>
<dbReference type="Pfam" id="PF00642">
    <property type="entry name" value="zf-CCCH"/>
    <property type="match status" value="1"/>
</dbReference>
<dbReference type="EMBL" id="JPKZ01003222">
    <property type="protein sequence ID" value="KHN72727.1"/>
    <property type="molecule type" value="Genomic_DNA"/>
</dbReference>
<evidence type="ECO:0000259" key="6">
    <source>
        <dbReference type="PROSITE" id="PS50103"/>
    </source>
</evidence>
<evidence type="ECO:0000256" key="5">
    <source>
        <dbReference type="SAM" id="MobiDB-lite"/>
    </source>
</evidence>
<keyword evidence="2 4" id="KW-0863">Zinc-finger</keyword>
<dbReference type="InterPro" id="IPR000571">
    <property type="entry name" value="Znf_CCCH"/>
</dbReference>
<dbReference type="STRING" id="6265.A0A0B2UUI7"/>
<dbReference type="AlphaFoldDB" id="A0A0B2UUI7"/>
<evidence type="ECO:0000256" key="4">
    <source>
        <dbReference type="PROSITE-ProRule" id="PRU00723"/>
    </source>
</evidence>
<dbReference type="SUPFAM" id="SSF90229">
    <property type="entry name" value="CCCH zinc finger"/>
    <property type="match status" value="1"/>
</dbReference>
<dbReference type="GO" id="GO:0008270">
    <property type="term" value="F:zinc ion binding"/>
    <property type="evidence" value="ECO:0007669"/>
    <property type="project" value="UniProtKB-KW"/>
</dbReference>
<proteinExistence type="predicted"/>
<evidence type="ECO:0000256" key="1">
    <source>
        <dbReference type="ARBA" id="ARBA00022723"/>
    </source>
</evidence>
<feature type="compositionally biased region" description="Polar residues" evidence="5">
    <location>
        <begin position="26"/>
        <end position="39"/>
    </location>
</feature>
<protein>
    <recommendedName>
        <fullName evidence="6">C3H1-type domain-containing protein</fullName>
    </recommendedName>
</protein>
<keyword evidence="3 4" id="KW-0862">Zinc</keyword>
<feature type="domain" description="C3H1-type" evidence="6">
    <location>
        <begin position="321"/>
        <end position="349"/>
    </location>
</feature>
<organism evidence="7 8">
    <name type="scientific">Toxocara canis</name>
    <name type="common">Canine roundworm</name>
    <dbReference type="NCBI Taxonomy" id="6265"/>
    <lineage>
        <taxon>Eukaryota</taxon>
        <taxon>Metazoa</taxon>
        <taxon>Ecdysozoa</taxon>
        <taxon>Nematoda</taxon>
        <taxon>Chromadorea</taxon>
        <taxon>Rhabditida</taxon>
        <taxon>Spirurina</taxon>
        <taxon>Ascaridomorpha</taxon>
        <taxon>Ascaridoidea</taxon>
        <taxon>Toxocaridae</taxon>
        <taxon>Toxocara</taxon>
    </lineage>
</organism>
<sequence>MQADAHSTVQQPTAANGSAPRPPSLQLKQRSGSSDCRSQYASPEMVNMGQAIWPTVVSMLPQPMVQEYGVHVPTQQLVYTMPTETQMPVQQIQSFMSTVRPPMMSRQCAVVTSPPIPQYSVPVLLPQGSPFGPNAQPKTVFSYEVPPPGYSPFASFDCPPPPACACIIPSSFPFQCSQPVSPTVVHAQPSIGSGAVPVPVSGISTVPRSGMTVPIGTAPIPLTGPALPASGISIPFFYNVCTPTMDHRQSYAVPSDSYAAQSTVVTEVLSGTRRTVEQTREGEMLSYMKYSREETVHHNTFQKPKNNLVWKNRRDKLVNPRYRTKLCNKFSENGDCPYGDLCQFIHELPPKKTDETKSPVPIYYEETKVKSECGTQTRQLSSPPSVSGSSPDNVSRLFSSTPISIPGKKFRQQAQAGSDPRIPPGKKVVYFNDFNAGYKKPKVLDGAHSAPLVRVTASAECEGGNH</sequence>
<feature type="region of interest" description="Disordered" evidence="5">
    <location>
        <begin position="373"/>
        <end position="394"/>
    </location>
</feature>
<keyword evidence="1 4" id="KW-0479">Metal-binding</keyword>
<reference evidence="7 8" key="1">
    <citation type="submission" date="2014-11" db="EMBL/GenBank/DDBJ databases">
        <title>Genetic blueprint of the zoonotic pathogen Toxocara canis.</title>
        <authorList>
            <person name="Zhu X.-Q."/>
            <person name="Korhonen P.K."/>
            <person name="Cai H."/>
            <person name="Young N.D."/>
            <person name="Nejsum P."/>
            <person name="von Samson-Himmelstjerna G."/>
            <person name="Boag P.R."/>
            <person name="Tan P."/>
            <person name="Li Q."/>
            <person name="Min J."/>
            <person name="Yang Y."/>
            <person name="Wang X."/>
            <person name="Fang X."/>
            <person name="Hall R.S."/>
            <person name="Hofmann A."/>
            <person name="Sternberg P.W."/>
            <person name="Jex A.R."/>
            <person name="Gasser R.B."/>
        </authorList>
    </citation>
    <scope>NUCLEOTIDE SEQUENCE [LARGE SCALE GENOMIC DNA]</scope>
    <source>
        <strain evidence="7">PN_DK_2014</strain>
    </source>
</reference>
<dbReference type="OrthoDB" id="410307at2759"/>
<evidence type="ECO:0000313" key="7">
    <source>
        <dbReference type="EMBL" id="KHN72727.1"/>
    </source>
</evidence>
<evidence type="ECO:0000313" key="8">
    <source>
        <dbReference type="Proteomes" id="UP000031036"/>
    </source>
</evidence>
<feature type="compositionally biased region" description="Polar residues" evidence="5">
    <location>
        <begin position="1"/>
        <end position="16"/>
    </location>
</feature>
<dbReference type="Gene3D" id="4.10.1000.10">
    <property type="entry name" value="Zinc finger, CCCH-type"/>
    <property type="match status" value="1"/>
</dbReference>
<dbReference type="InterPro" id="IPR036855">
    <property type="entry name" value="Znf_CCCH_sf"/>
</dbReference>
<feature type="zinc finger region" description="C3H1-type" evidence="4">
    <location>
        <begin position="321"/>
        <end position="349"/>
    </location>
</feature>
<dbReference type="PROSITE" id="PS50103">
    <property type="entry name" value="ZF_C3H1"/>
    <property type="match status" value="1"/>
</dbReference>
<dbReference type="SMART" id="SM00356">
    <property type="entry name" value="ZnF_C3H1"/>
    <property type="match status" value="1"/>
</dbReference>